<dbReference type="Pfam" id="PF02739">
    <property type="entry name" value="5_3_exonuc_N"/>
    <property type="match status" value="1"/>
</dbReference>
<dbReference type="Gene3D" id="1.10.150.20">
    <property type="entry name" value="5' to 3' exonuclease, C-terminal subdomain"/>
    <property type="match status" value="1"/>
</dbReference>
<evidence type="ECO:0000256" key="2">
    <source>
        <dbReference type="ARBA" id="ARBA00022801"/>
    </source>
</evidence>
<dbReference type="RefSeq" id="YP_009015982.1">
    <property type="nucleotide sequence ID" value="NC_023719.1"/>
</dbReference>
<dbReference type="SUPFAM" id="SSF47807">
    <property type="entry name" value="5' to 3' exonuclease, C-terminal subdomain"/>
    <property type="match status" value="1"/>
</dbReference>
<keyword evidence="6" id="KW-1185">Reference proteome</keyword>
<dbReference type="GO" id="GO:0017108">
    <property type="term" value="F:5'-flap endonuclease activity"/>
    <property type="evidence" value="ECO:0007669"/>
    <property type="project" value="InterPro"/>
</dbReference>
<dbReference type="SUPFAM" id="SSF88723">
    <property type="entry name" value="PIN domain-like"/>
    <property type="match status" value="1"/>
</dbReference>
<dbReference type="PANTHER" id="PTHR42646">
    <property type="entry name" value="FLAP ENDONUCLEASE XNI"/>
    <property type="match status" value="1"/>
</dbReference>
<reference evidence="5 6" key="1">
    <citation type="submission" date="2011-09" db="EMBL/GenBank/DDBJ databases">
        <authorList>
            <person name="Pope W.H."/>
            <person name="Pedulla M.L."/>
            <person name="Ford M.E."/>
            <person name="Peebles C.L."/>
            <person name="Hatfull G.H."/>
            <person name="Hendrix R.W."/>
        </authorList>
    </citation>
    <scope>NUCLEOTIDE SEQUENCE [LARGE SCALE GENOMIC DNA]</scope>
    <source>
        <strain evidence="5">G</strain>
    </source>
</reference>
<dbReference type="InterPro" id="IPR036279">
    <property type="entry name" value="5-3_exonuclease_C_sf"/>
</dbReference>
<evidence type="ECO:0000313" key="6">
    <source>
        <dbReference type="Proteomes" id="UP000009273"/>
    </source>
</evidence>
<dbReference type="CDD" id="cd09898">
    <property type="entry name" value="H3TH_53EXO"/>
    <property type="match status" value="1"/>
</dbReference>
<protein>
    <submittedName>
        <fullName evidence="5">Gp690</fullName>
    </submittedName>
</protein>
<dbReference type="Pfam" id="PF01367">
    <property type="entry name" value="5_3_exonuc"/>
    <property type="match status" value="1"/>
</dbReference>
<evidence type="ECO:0000313" key="5">
    <source>
        <dbReference type="EMBL" id="AEO93933.1"/>
    </source>
</evidence>
<dbReference type="GO" id="GO:0008409">
    <property type="term" value="F:5'-3' exonuclease activity"/>
    <property type="evidence" value="ECO:0007669"/>
    <property type="project" value="InterPro"/>
</dbReference>
<evidence type="ECO:0000259" key="4">
    <source>
        <dbReference type="SMART" id="SM00475"/>
    </source>
</evidence>
<evidence type="ECO:0000256" key="1">
    <source>
        <dbReference type="ARBA" id="ARBA00022722"/>
    </source>
</evidence>
<dbReference type="OrthoDB" id="4855at10239"/>
<dbReference type="InterPro" id="IPR020045">
    <property type="entry name" value="DNA_polI_H3TH"/>
</dbReference>
<keyword evidence="3" id="KW-0238">DNA-binding</keyword>
<evidence type="ECO:0000256" key="3">
    <source>
        <dbReference type="ARBA" id="ARBA00023125"/>
    </source>
</evidence>
<sequence length="291" mass="33032">MTETLLVVDGNSIACRGAFVKPTLTNSKGRETGGSFRFFSMLDKAMRMVRATHVVVSWDVGGQTFRNVIDETYKANRLPKGDSLYHQFDDIKLILDAVGIKHVGIQGYEGDDIVGTYASVIGPDKIYVFSGDKDNFQLIDDNVRVLYPLTGSEMRTVDREYFEKSYGIKVEQFVDMKTLMGDGGDNVKGIEKCGEKTAAKWLNTYGDLENIILNAGDIKGKIGENLRSWIPDAYKTRDLVRIDRTVEVPYKYEDLKIDLKWEEAEPIFRELEFFSYIKKAKQGGFYNVSTW</sequence>
<dbReference type="InterPro" id="IPR002421">
    <property type="entry name" value="5-3_exonuclease"/>
</dbReference>
<gene>
    <name evidence="5" type="primary">690</name>
    <name evidence="5" type="ORF">G_690</name>
</gene>
<name>G3MB70_9CAUD</name>
<keyword evidence="1" id="KW-0540">Nuclease</keyword>
<dbReference type="InterPro" id="IPR038969">
    <property type="entry name" value="FEN"/>
</dbReference>
<dbReference type="PANTHER" id="PTHR42646:SF2">
    <property type="entry name" value="5'-3' EXONUCLEASE FAMILY PROTEIN"/>
    <property type="match status" value="1"/>
</dbReference>
<feature type="domain" description="5'-3' exonuclease" evidence="4">
    <location>
        <begin position="1"/>
        <end position="258"/>
    </location>
</feature>
<organism evidence="5 6">
    <name type="scientific">Bacillus phage G</name>
    <dbReference type="NCBI Taxonomy" id="2884420"/>
    <lineage>
        <taxon>Viruses</taxon>
        <taxon>Duplodnaviria</taxon>
        <taxon>Heunggongvirae</taxon>
        <taxon>Uroviricota</taxon>
        <taxon>Caudoviricetes</taxon>
        <taxon>Donellivirus</taxon>
        <taxon>Donellivirus gee</taxon>
    </lineage>
</organism>
<dbReference type="SMART" id="SM00475">
    <property type="entry name" value="53EXOc"/>
    <property type="match status" value="1"/>
</dbReference>
<dbReference type="Proteomes" id="UP000009273">
    <property type="component" value="Segment"/>
</dbReference>
<accession>G3MB70</accession>
<dbReference type="GO" id="GO:0003677">
    <property type="term" value="F:DNA binding"/>
    <property type="evidence" value="ECO:0007669"/>
    <property type="project" value="UniProtKB-KW"/>
</dbReference>
<dbReference type="EMBL" id="JN638751">
    <property type="protein sequence ID" value="AEO93933.1"/>
    <property type="molecule type" value="Genomic_DNA"/>
</dbReference>
<dbReference type="GeneID" id="18563898"/>
<dbReference type="InterPro" id="IPR020046">
    <property type="entry name" value="5-3_exonucl_a-hlix_arch_N"/>
</dbReference>
<dbReference type="FunFam" id="1.10.150.20:FF:000003">
    <property type="entry name" value="DNA polymerase I"/>
    <property type="match status" value="1"/>
</dbReference>
<dbReference type="KEGG" id="vg:18563898"/>
<keyword evidence="2" id="KW-0378">Hydrolase</keyword>
<dbReference type="InterPro" id="IPR029060">
    <property type="entry name" value="PIN-like_dom_sf"/>
</dbReference>
<dbReference type="SMART" id="SM00279">
    <property type="entry name" value="HhH2"/>
    <property type="match status" value="1"/>
</dbReference>
<proteinExistence type="predicted"/>
<dbReference type="InterPro" id="IPR008918">
    <property type="entry name" value="HhH2"/>
</dbReference>
<dbReference type="Gene3D" id="3.40.50.1010">
    <property type="entry name" value="5'-nuclease"/>
    <property type="match status" value="1"/>
</dbReference>
<dbReference type="GO" id="GO:0033567">
    <property type="term" value="P:DNA replication, Okazaki fragment processing"/>
    <property type="evidence" value="ECO:0007669"/>
    <property type="project" value="InterPro"/>
</dbReference>
<dbReference type="CDD" id="cd09859">
    <property type="entry name" value="PIN_53EXO"/>
    <property type="match status" value="1"/>
</dbReference>